<dbReference type="InterPro" id="IPR050281">
    <property type="entry name" value="Flavin_monoamine_oxidase"/>
</dbReference>
<sequence length="579" mass="62135">MPRVTTSAAEYRSEATRCAALLLWRLPRVHSGRRFGGGRFLGRSWFGAFSILVSRRSFITRAFALGGFAAGYAALQGLGLTSTAFAQEAPGLPRDFGKGRSVVVLGAGIAGLVAAYELERAGFAVTVVEARERVGGRNWTIRGGDRVETLDRPEQTAGFSPGLYFNAGPARLPSHHQGVLSYARALDVPLEVEVNSSRSSLLQSDTAFGGKPIQQRQAINDLRGGLSELLAKATRGGGLDQELTAPDRERLLTFLKTYGDLDAGGAYRGSERSGYVTTPGAADQRGVARAPLPLRDLLSDDTLPYALFEENILMQATMLEPTGGMDAIPKALAKALKGPVLLNAEVTALRQTPQVAEVAIRDRKSGTARRLAADYLVVTVPLPILANVANDLPGEVKAAIAGARYDNATKVAFDAPRFWEAEQIYGGLSFVGGETTLVWYPSGGFHQPRGLLVGAYTVGAAARAFQARNFDDQVALTRAAIDKLHPGKGRELSAPLVIDWNRQTFNLGPWIHWEGDGNDPAAYALLNQPQGRVFLSGAHLSQLPSWQEGGVAAARRTVGLIAQRVRADRLTLSRTETRP</sequence>
<dbReference type="Pfam" id="PF01593">
    <property type="entry name" value="Amino_oxidase"/>
    <property type="match status" value="1"/>
</dbReference>
<name>A0A2N5CSU7_9CAUL</name>
<dbReference type="PANTHER" id="PTHR10742">
    <property type="entry name" value="FLAVIN MONOAMINE OXIDASE"/>
    <property type="match status" value="1"/>
</dbReference>
<evidence type="ECO:0000259" key="7">
    <source>
        <dbReference type="Pfam" id="PF01593"/>
    </source>
</evidence>
<keyword evidence="5" id="KW-0073">Auxin biosynthesis</keyword>
<dbReference type="GO" id="GO:0050361">
    <property type="term" value="F:tryptophan 2-monooxygenase activity"/>
    <property type="evidence" value="ECO:0007669"/>
    <property type="project" value="UniProtKB-EC"/>
</dbReference>
<dbReference type="GO" id="GO:0009851">
    <property type="term" value="P:auxin biosynthetic process"/>
    <property type="evidence" value="ECO:0007669"/>
    <property type="project" value="UniProtKB-KW"/>
</dbReference>
<feature type="domain" description="Amine oxidase" evidence="7">
    <location>
        <begin position="109"/>
        <end position="559"/>
    </location>
</feature>
<reference evidence="9 10" key="1">
    <citation type="submission" date="2017-12" db="EMBL/GenBank/DDBJ databases">
        <title>The genome sequence of Caulobacter flavus CGMCC1 15093.</title>
        <authorList>
            <person name="Gao J."/>
            <person name="Mao X."/>
            <person name="Sun J."/>
        </authorList>
    </citation>
    <scope>NUCLEOTIDE SEQUENCE [LARGE SCALE GENOMIC DNA]</scope>
    <source>
        <strain evidence="9 10">CGMCC1 15093</strain>
    </source>
</reference>
<evidence type="ECO:0000313" key="10">
    <source>
        <dbReference type="Proteomes" id="UP000234483"/>
    </source>
</evidence>
<evidence type="ECO:0000256" key="3">
    <source>
        <dbReference type="ARBA" id="ARBA00012535"/>
    </source>
</evidence>
<dbReference type="EC" id="1.13.12.3" evidence="3"/>
<dbReference type="Proteomes" id="UP000281192">
    <property type="component" value="Chromosome"/>
</dbReference>
<dbReference type="Gene3D" id="1.20.1440.240">
    <property type="match status" value="1"/>
</dbReference>
<reference evidence="8 11" key="2">
    <citation type="submission" date="2018-01" db="EMBL/GenBank/DDBJ databases">
        <title>Complete genome sequence of Caulobacter flavus RHGG3.</title>
        <authorList>
            <person name="Yang E."/>
        </authorList>
    </citation>
    <scope>NUCLEOTIDE SEQUENCE [LARGE SCALE GENOMIC DNA]</scope>
    <source>
        <strain evidence="8 11">RHGG3</strain>
    </source>
</reference>
<evidence type="ECO:0000313" key="9">
    <source>
        <dbReference type="EMBL" id="PLR14332.1"/>
    </source>
</evidence>
<proteinExistence type="inferred from homology"/>
<dbReference type="Proteomes" id="UP000234483">
    <property type="component" value="Unassembled WGS sequence"/>
</dbReference>
<dbReference type="InterPro" id="IPR002937">
    <property type="entry name" value="Amino_oxidase"/>
</dbReference>
<dbReference type="InterPro" id="IPR036188">
    <property type="entry name" value="FAD/NAD-bd_sf"/>
</dbReference>
<keyword evidence="11" id="KW-1185">Reference proteome</keyword>
<dbReference type="PANTHER" id="PTHR10742:SF410">
    <property type="entry name" value="LYSINE-SPECIFIC HISTONE DEMETHYLASE 2"/>
    <property type="match status" value="1"/>
</dbReference>
<dbReference type="EMBL" id="CP026100">
    <property type="protein sequence ID" value="AYV47616.1"/>
    <property type="molecule type" value="Genomic_DNA"/>
</dbReference>
<dbReference type="AlphaFoldDB" id="A0A2N5CSU7"/>
<evidence type="ECO:0000313" key="11">
    <source>
        <dbReference type="Proteomes" id="UP000281192"/>
    </source>
</evidence>
<evidence type="ECO:0000256" key="4">
    <source>
        <dbReference type="ARBA" id="ARBA00017871"/>
    </source>
</evidence>
<dbReference type="SUPFAM" id="SSF54373">
    <property type="entry name" value="FAD-linked reductases, C-terminal domain"/>
    <property type="match status" value="1"/>
</dbReference>
<evidence type="ECO:0000256" key="1">
    <source>
        <dbReference type="ARBA" id="ARBA00004814"/>
    </source>
</evidence>
<dbReference type="EMBL" id="PJRQ01000025">
    <property type="protein sequence ID" value="PLR14332.1"/>
    <property type="molecule type" value="Genomic_DNA"/>
</dbReference>
<evidence type="ECO:0000313" key="8">
    <source>
        <dbReference type="EMBL" id="AYV47616.1"/>
    </source>
</evidence>
<evidence type="ECO:0000256" key="6">
    <source>
        <dbReference type="ARBA" id="ARBA00047321"/>
    </source>
</evidence>
<dbReference type="KEGG" id="cfh:C1707_15870"/>
<dbReference type="OrthoDB" id="337830at2"/>
<gene>
    <name evidence="8" type="ORF">C1707_15870</name>
    <name evidence="9" type="ORF">CFHF_13345</name>
</gene>
<evidence type="ECO:0000256" key="2">
    <source>
        <dbReference type="ARBA" id="ARBA00005833"/>
    </source>
</evidence>
<comment type="catalytic activity">
    <reaction evidence="6">
        <text>L-tryptophan + O2 = indole-3-acetamide + CO2 + H2O</text>
        <dbReference type="Rhea" id="RHEA:16165"/>
        <dbReference type="ChEBI" id="CHEBI:15377"/>
        <dbReference type="ChEBI" id="CHEBI:15379"/>
        <dbReference type="ChEBI" id="CHEBI:16031"/>
        <dbReference type="ChEBI" id="CHEBI:16526"/>
        <dbReference type="ChEBI" id="CHEBI:57912"/>
        <dbReference type="EC" id="1.13.12.3"/>
    </reaction>
</comment>
<comment type="pathway">
    <text evidence="1">Plant hormone metabolism; auxin biosynthesis.</text>
</comment>
<dbReference type="Gene3D" id="3.50.50.60">
    <property type="entry name" value="FAD/NAD(P)-binding domain"/>
    <property type="match status" value="1"/>
</dbReference>
<evidence type="ECO:0000256" key="5">
    <source>
        <dbReference type="ARBA" id="ARBA00023070"/>
    </source>
</evidence>
<organism evidence="9 10">
    <name type="scientific">Caulobacter flavus</name>
    <dbReference type="NCBI Taxonomy" id="1679497"/>
    <lineage>
        <taxon>Bacteria</taxon>
        <taxon>Pseudomonadati</taxon>
        <taxon>Pseudomonadota</taxon>
        <taxon>Alphaproteobacteria</taxon>
        <taxon>Caulobacterales</taxon>
        <taxon>Caulobacteraceae</taxon>
        <taxon>Caulobacter</taxon>
    </lineage>
</organism>
<accession>A0A2N5CSU7</accession>
<comment type="similarity">
    <text evidence="2">Belongs to the tryptophan 2-monooxygenase family.</text>
</comment>
<protein>
    <recommendedName>
        <fullName evidence="4">Tryptophan 2-monooxygenase</fullName>
        <ecNumber evidence="3">1.13.12.3</ecNumber>
    </recommendedName>
</protein>
<dbReference type="SUPFAM" id="SSF51905">
    <property type="entry name" value="FAD/NAD(P)-binding domain"/>
    <property type="match status" value="1"/>
</dbReference>
<dbReference type="Gene3D" id="3.90.660.10">
    <property type="match status" value="1"/>
</dbReference>